<dbReference type="PANTHER" id="PTHR33434:SF2">
    <property type="entry name" value="FATTY ACID-BINDING PROTEIN TM_1468"/>
    <property type="match status" value="1"/>
</dbReference>
<dbReference type="AlphaFoldDB" id="A0A9D1F6N6"/>
<dbReference type="EMBL" id="DVIT01000055">
    <property type="protein sequence ID" value="HIS48385.1"/>
    <property type="molecule type" value="Genomic_DNA"/>
</dbReference>
<dbReference type="InterPro" id="IPR050270">
    <property type="entry name" value="DegV_domain_contain"/>
</dbReference>
<protein>
    <submittedName>
        <fullName evidence="2">DegV family protein</fullName>
    </submittedName>
</protein>
<dbReference type="InterPro" id="IPR043168">
    <property type="entry name" value="DegV_C"/>
</dbReference>
<dbReference type="Pfam" id="PF02645">
    <property type="entry name" value="DegV"/>
    <property type="match status" value="1"/>
</dbReference>
<sequence>MGNYQIISDGSCDLGRERSDRTGVKIIPYYVSFDGEKFYKEIEEMDVRRFYNHMVEHPKVFPKTSLPPVQDYVDAFTSAAREGKDIICLCLSSKFSGSFNSAQNAARIVGEMYKNIRIAVIDTTLATALQGLLVQECARMRDAGLSFENIQKKIEKIKSTGRIFFSVGSMDYLIHGGRVGKVMGLAASTLGIKPLISMKEGEIFPEGMTRSRKKAFDRIISMARNFFKDSGEIPEQYTFASGYGCDYNECVAFKNQLVASMKSYCHIDDMEIYQIGATIGVHTGPYPLGMGFLKRFEYV</sequence>
<gene>
    <name evidence="2" type="ORF">IAB46_12695</name>
</gene>
<dbReference type="SUPFAM" id="SSF82549">
    <property type="entry name" value="DAK1/DegV-like"/>
    <property type="match status" value="1"/>
</dbReference>
<reference evidence="2" key="2">
    <citation type="journal article" date="2021" name="PeerJ">
        <title>Extensive microbial diversity within the chicken gut microbiome revealed by metagenomics and culture.</title>
        <authorList>
            <person name="Gilroy R."/>
            <person name="Ravi A."/>
            <person name="Getino M."/>
            <person name="Pursley I."/>
            <person name="Horton D.L."/>
            <person name="Alikhan N.F."/>
            <person name="Baker D."/>
            <person name="Gharbi K."/>
            <person name="Hall N."/>
            <person name="Watson M."/>
            <person name="Adriaenssens E.M."/>
            <person name="Foster-Nyarko E."/>
            <person name="Jarju S."/>
            <person name="Secka A."/>
            <person name="Antonio M."/>
            <person name="Oren A."/>
            <person name="Chaudhuri R.R."/>
            <person name="La Ragione R."/>
            <person name="Hildebrand F."/>
            <person name="Pallen M.J."/>
        </authorList>
    </citation>
    <scope>NUCLEOTIDE SEQUENCE</scope>
    <source>
        <strain evidence="2">CHK178-757</strain>
    </source>
</reference>
<name>A0A9D1F6N6_9FIRM</name>
<dbReference type="Proteomes" id="UP000823927">
    <property type="component" value="Unassembled WGS sequence"/>
</dbReference>
<dbReference type="InterPro" id="IPR003797">
    <property type="entry name" value="DegV"/>
</dbReference>
<proteinExistence type="predicted"/>
<dbReference type="NCBIfam" id="TIGR00762">
    <property type="entry name" value="DegV"/>
    <property type="match status" value="1"/>
</dbReference>
<dbReference type="PROSITE" id="PS51482">
    <property type="entry name" value="DEGV"/>
    <property type="match status" value="1"/>
</dbReference>
<reference evidence="2" key="1">
    <citation type="submission" date="2020-10" db="EMBL/GenBank/DDBJ databases">
        <authorList>
            <person name="Gilroy R."/>
        </authorList>
    </citation>
    <scope>NUCLEOTIDE SEQUENCE</scope>
    <source>
        <strain evidence="2">CHK178-757</strain>
    </source>
</reference>
<dbReference type="GO" id="GO:0008289">
    <property type="term" value="F:lipid binding"/>
    <property type="evidence" value="ECO:0007669"/>
    <property type="project" value="UniProtKB-KW"/>
</dbReference>
<evidence type="ECO:0000313" key="3">
    <source>
        <dbReference type="Proteomes" id="UP000823927"/>
    </source>
</evidence>
<dbReference type="Gene3D" id="3.40.50.10170">
    <property type="match status" value="1"/>
</dbReference>
<evidence type="ECO:0000313" key="2">
    <source>
        <dbReference type="EMBL" id="HIS48385.1"/>
    </source>
</evidence>
<dbReference type="PANTHER" id="PTHR33434">
    <property type="entry name" value="DEGV DOMAIN-CONTAINING PROTEIN DR_1986-RELATED"/>
    <property type="match status" value="1"/>
</dbReference>
<comment type="caution">
    <text evidence="2">The sequence shown here is derived from an EMBL/GenBank/DDBJ whole genome shotgun (WGS) entry which is preliminary data.</text>
</comment>
<accession>A0A9D1F6N6</accession>
<dbReference type="Gene3D" id="3.30.1180.10">
    <property type="match status" value="1"/>
</dbReference>
<organism evidence="2 3">
    <name type="scientific">Candidatus Scybalocola faecigallinarum</name>
    <dbReference type="NCBI Taxonomy" id="2840941"/>
    <lineage>
        <taxon>Bacteria</taxon>
        <taxon>Bacillati</taxon>
        <taxon>Bacillota</taxon>
        <taxon>Clostridia</taxon>
        <taxon>Lachnospirales</taxon>
        <taxon>Lachnospiraceae</taxon>
        <taxon>Lachnospiraceae incertae sedis</taxon>
        <taxon>Candidatus Scybalocola (ex Gilroy et al. 2021)</taxon>
    </lineage>
</organism>
<keyword evidence="1" id="KW-0446">Lipid-binding</keyword>
<evidence type="ECO:0000256" key="1">
    <source>
        <dbReference type="ARBA" id="ARBA00023121"/>
    </source>
</evidence>